<name>A0A813H2R5_POLGL</name>
<sequence>MSVGRGLQFELAVSLPAVGSSAPTPDVLRSVSAKEVQMEESEIRSCSQDVEYTAAVCEVWLSRALCHGMLPGGSSGFADVGSCFYIELSQRTLSLGGGRRYRAVPAEVTCIGDRWLRLQFKAEWLLSTANARAALDLVVFGLGPDSTDGPRALAAAEIEPCGTNSTSPHSRQLAARWLTLERAGPQLLGSAVPAGRVLLAECRGAACSGPMLMMPAGIHLPSGDDGWVPTSPVSDSALALLTEVFSADGWCDGLLGTSGRPNNLIVARDFRAFLSGAAENSSSINSNNNNNNHSSSRDNNNHSNNNNSNNSKNNSSCAAAAASALLEASGPALQRDDLLLPCAPLLHWLAIVTASQLLGSGNLPQMLLERAHVPSGLIPLPAFKEALEEALEDAGLAGDRLFDFLQSWEAWSSSQQRVDCVAFLGDMLNCNSSFGQARAKRSDPSSRPPLKPAKPRVAPSLHSSGDAREAVAGATPAVVLEITNALHIPLVRQKAPNTFISYGWLLAGSEEEAE</sequence>
<dbReference type="AlphaFoldDB" id="A0A813H2R5"/>
<feature type="region of interest" description="Disordered" evidence="1">
    <location>
        <begin position="280"/>
        <end position="315"/>
    </location>
</feature>
<protein>
    <submittedName>
        <fullName evidence="2">Uncharacterized protein</fullName>
    </submittedName>
</protein>
<feature type="region of interest" description="Disordered" evidence="1">
    <location>
        <begin position="435"/>
        <end position="466"/>
    </location>
</feature>
<proteinExistence type="predicted"/>
<feature type="compositionally biased region" description="Low complexity" evidence="1">
    <location>
        <begin position="301"/>
        <end position="315"/>
    </location>
</feature>
<comment type="caution">
    <text evidence="2">The sequence shown here is derived from an EMBL/GenBank/DDBJ whole genome shotgun (WGS) entry which is preliminary data.</text>
</comment>
<evidence type="ECO:0000256" key="1">
    <source>
        <dbReference type="SAM" id="MobiDB-lite"/>
    </source>
</evidence>
<reference evidence="2" key="1">
    <citation type="submission" date="2021-02" db="EMBL/GenBank/DDBJ databases">
        <authorList>
            <person name="Dougan E. K."/>
            <person name="Rhodes N."/>
            <person name="Thang M."/>
            <person name="Chan C."/>
        </authorList>
    </citation>
    <scope>NUCLEOTIDE SEQUENCE</scope>
</reference>
<feature type="non-terminal residue" evidence="2">
    <location>
        <position position="514"/>
    </location>
</feature>
<dbReference type="Proteomes" id="UP000654075">
    <property type="component" value="Unassembled WGS sequence"/>
</dbReference>
<gene>
    <name evidence="2" type="ORF">PGLA1383_LOCUS47939</name>
</gene>
<feature type="compositionally biased region" description="Low complexity" evidence="1">
    <location>
        <begin position="280"/>
        <end position="294"/>
    </location>
</feature>
<evidence type="ECO:0000313" key="2">
    <source>
        <dbReference type="EMBL" id="CAE8631938.1"/>
    </source>
</evidence>
<evidence type="ECO:0000313" key="3">
    <source>
        <dbReference type="Proteomes" id="UP000654075"/>
    </source>
</evidence>
<dbReference type="EMBL" id="CAJNNV010030249">
    <property type="protein sequence ID" value="CAE8631938.1"/>
    <property type="molecule type" value="Genomic_DNA"/>
</dbReference>
<organism evidence="2 3">
    <name type="scientific">Polarella glacialis</name>
    <name type="common">Dinoflagellate</name>
    <dbReference type="NCBI Taxonomy" id="89957"/>
    <lineage>
        <taxon>Eukaryota</taxon>
        <taxon>Sar</taxon>
        <taxon>Alveolata</taxon>
        <taxon>Dinophyceae</taxon>
        <taxon>Suessiales</taxon>
        <taxon>Suessiaceae</taxon>
        <taxon>Polarella</taxon>
    </lineage>
</organism>
<keyword evidence="3" id="KW-1185">Reference proteome</keyword>
<accession>A0A813H2R5</accession>